<feature type="chain" id="PRO_5022129040" description="Lipoprotein" evidence="1">
    <location>
        <begin position="25"/>
        <end position="163"/>
    </location>
</feature>
<sequence>MYTKNMLKFGALIFLALPMLGSCGYPNNVGSPLPNLAILNIIYTPAGACPNMALINKSGSEIVVFTASGGVGSYATQQLQVYIQPGSAQALATAFAPPYTQQTLTSKGGSQSDTGNVSYSLGVRCSATSLEVTKSFTLLGNTTNTLTLVEDSAAPGGVTLSLN</sequence>
<evidence type="ECO:0008006" key="4">
    <source>
        <dbReference type="Google" id="ProtNLM"/>
    </source>
</evidence>
<evidence type="ECO:0000313" key="3">
    <source>
        <dbReference type="Proteomes" id="UP000316092"/>
    </source>
</evidence>
<dbReference type="OrthoDB" id="9829549at2"/>
<proteinExistence type="predicted"/>
<dbReference type="PROSITE" id="PS51257">
    <property type="entry name" value="PROKAR_LIPOPROTEIN"/>
    <property type="match status" value="1"/>
</dbReference>
<gene>
    <name evidence="2" type="ORF">FNU79_03200</name>
</gene>
<dbReference type="Proteomes" id="UP000316092">
    <property type="component" value="Unassembled WGS sequence"/>
</dbReference>
<keyword evidence="3" id="KW-1185">Reference proteome</keyword>
<keyword evidence="1" id="KW-0732">Signal</keyword>
<accession>A0A553V5K5</accession>
<organism evidence="2 3">
    <name type="scientific">Deinococcus detaillensis</name>
    <dbReference type="NCBI Taxonomy" id="2592048"/>
    <lineage>
        <taxon>Bacteria</taxon>
        <taxon>Thermotogati</taxon>
        <taxon>Deinococcota</taxon>
        <taxon>Deinococci</taxon>
        <taxon>Deinococcales</taxon>
        <taxon>Deinococcaceae</taxon>
        <taxon>Deinococcus</taxon>
    </lineage>
</organism>
<evidence type="ECO:0000313" key="2">
    <source>
        <dbReference type="EMBL" id="TSA87501.1"/>
    </source>
</evidence>
<protein>
    <recommendedName>
        <fullName evidence="4">Lipoprotein</fullName>
    </recommendedName>
</protein>
<comment type="caution">
    <text evidence="2">The sequence shown here is derived from an EMBL/GenBank/DDBJ whole genome shotgun (WGS) entry which is preliminary data.</text>
</comment>
<dbReference type="RefSeq" id="WP_143719459.1">
    <property type="nucleotide sequence ID" value="NZ_VKDB01000002.1"/>
</dbReference>
<dbReference type="AlphaFoldDB" id="A0A553V5K5"/>
<evidence type="ECO:0000256" key="1">
    <source>
        <dbReference type="SAM" id="SignalP"/>
    </source>
</evidence>
<dbReference type="EMBL" id="VKDB01000002">
    <property type="protein sequence ID" value="TSA87501.1"/>
    <property type="molecule type" value="Genomic_DNA"/>
</dbReference>
<feature type="signal peptide" evidence="1">
    <location>
        <begin position="1"/>
        <end position="24"/>
    </location>
</feature>
<name>A0A553V5K5_9DEIO</name>
<reference evidence="2 3" key="1">
    <citation type="submission" date="2019-07" db="EMBL/GenBank/DDBJ databases">
        <title>Deinococcus detaillus sp. nov., isolated from humus soil in Antarctica.</title>
        <authorList>
            <person name="Zhang K."/>
        </authorList>
    </citation>
    <scope>NUCLEOTIDE SEQUENCE [LARGE SCALE GENOMIC DNA]</scope>
    <source>
        <strain evidence="2 3">H1</strain>
    </source>
</reference>